<dbReference type="InterPro" id="IPR050485">
    <property type="entry name" value="Proline_metab_enzyme"/>
</dbReference>
<evidence type="ECO:0000256" key="3">
    <source>
        <dbReference type="ARBA" id="ARBA00023002"/>
    </source>
</evidence>
<dbReference type="Proteomes" id="UP000184255">
    <property type="component" value="Unassembled WGS sequence"/>
</dbReference>
<dbReference type="Pfam" id="PF00171">
    <property type="entry name" value="Aldedh"/>
    <property type="match status" value="1"/>
</dbReference>
<dbReference type="EC" id="1.2.1.88" evidence="9"/>
<evidence type="ECO:0000256" key="5">
    <source>
        <dbReference type="ARBA" id="ARBA00023062"/>
    </source>
</evidence>
<comment type="similarity">
    <text evidence="2 8">Belongs to the aldehyde dehydrogenase family.</text>
</comment>
<name>A0A1L7SPY3_FUSMA</name>
<dbReference type="RefSeq" id="XP_041678879.1">
    <property type="nucleotide sequence ID" value="XM_041827970.1"/>
</dbReference>
<dbReference type="Gene3D" id="3.40.605.10">
    <property type="entry name" value="Aldehyde Dehydrogenase, Chain A, domain 1"/>
    <property type="match status" value="1"/>
</dbReference>
<keyword evidence="5 9" id="KW-0642">Proline metabolism</keyword>
<dbReference type="GO" id="GO:0003842">
    <property type="term" value="F:L-glutamate gamma-semialdehyde dehydrogenase activity"/>
    <property type="evidence" value="ECO:0007669"/>
    <property type="project" value="UniProtKB-UniRule"/>
</dbReference>
<sequence length="570" mass="63058">MASHMMLNVRQAIRRQAAPRQVTIRCLGTFRVPPIRNEPNPTYAKGSLERQKLQEALDSLKQRLPIKVPLKISGQKVAFKATGSQPIPSAHATTLAEYATATPDQVSEAIEKAMAAKEDWANTSFENRAAVFLRAAELIAGKYRYEIMAATMLGQGKNIWQAEIDSAAESCDFYRFNVHYAAELYKQQNTMNDAGVWNKMEYRPLEGFVYAISPFNFTAIGANLTAAPAIMGNVVIWKPSDSAIYAGYVLQKVLEEAGLPDGVIQFLPGDAEKVTKAVLEHPKFGALHFTGSTDVFRDLYGKIGDGIRSGLYQSYPRVIGETGGKNFHLVHNSADIRNAVVNTVRGAFEYQGQKCSATSRLYVPESIWPKFKEELIAETKKLQVGPPEDFKNFIGPVIHERSWEKLNKVIQDAKTDKEVELLVGGSTDKSKGWFIQPTIFQTKNPLHNLMKNELFGPILSVYVYPDAEYKQTMELIDRSTKFALTGAVFSRDRAAIAEAEKALRQSAGNFYVNCKSSGAVVGHQPFGGGRASGTNDKATSTNLLSRFTSIRSMKEDLVGADEVQYPSNEV</sequence>
<keyword evidence="3 8" id="KW-0560">Oxidoreductase</keyword>
<dbReference type="Gene3D" id="3.40.309.10">
    <property type="entry name" value="Aldehyde Dehydrogenase, Chain A, domain 2"/>
    <property type="match status" value="1"/>
</dbReference>
<dbReference type="AlphaFoldDB" id="A0A1L7SPY3"/>
<dbReference type="UniPathway" id="UPA00261">
    <property type="reaction ID" value="UER00374"/>
</dbReference>
<dbReference type="NCBIfam" id="TIGR01236">
    <property type="entry name" value="D1pyr5carbox1"/>
    <property type="match status" value="1"/>
</dbReference>
<evidence type="ECO:0000256" key="2">
    <source>
        <dbReference type="ARBA" id="ARBA00009986"/>
    </source>
</evidence>
<accession>A0A1L7SPY3</accession>
<evidence type="ECO:0000256" key="7">
    <source>
        <dbReference type="PROSITE-ProRule" id="PRU10007"/>
    </source>
</evidence>
<feature type="active site" evidence="7">
    <location>
        <position position="321"/>
    </location>
</feature>
<dbReference type="PROSITE" id="PS00070">
    <property type="entry name" value="ALDEHYDE_DEHYDR_CYS"/>
    <property type="match status" value="1"/>
</dbReference>
<comment type="catalytic activity">
    <reaction evidence="6 9">
        <text>L-glutamate 5-semialdehyde + NAD(+) + H2O = L-glutamate + NADH + 2 H(+)</text>
        <dbReference type="Rhea" id="RHEA:30235"/>
        <dbReference type="ChEBI" id="CHEBI:15377"/>
        <dbReference type="ChEBI" id="CHEBI:15378"/>
        <dbReference type="ChEBI" id="CHEBI:29985"/>
        <dbReference type="ChEBI" id="CHEBI:57540"/>
        <dbReference type="ChEBI" id="CHEBI:57945"/>
        <dbReference type="ChEBI" id="CHEBI:58066"/>
        <dbReference type="EC" id="1.2.1.88"/>
    </reaction>
</comment>
<dbReference type="PANTHER" id="PTHR42862">
    <property type="entry name" value="DELTA-1-PYRROLINE-5-CARBOXYLATE DEHYDROGENASE 1, ISOFORM A-RELATED"/>
    <property type="match status" value="1"/>
</dbReference>
<dbReference type="InterPro" id="IPR005931">
    <property type="entry name" value="P5CDH/ALDH4A1"/>
</dbReference>
<evidence type="ECO:0000256" key="6">
    <source>
        <dbReference type="ARBA" id="ARBA00048142"/>
    </source>
</evidence>
<dbReference type="CDD" id="cd07123">
    <property type="entry name" value="ALDH_F4-17_P5CDH"/>
    <property type="match status" value="1"/>
</dbReference>
<dbReference type="GO" id="GO:0005759">
    <property type="term" value="C:mitochondrial matrix"/>
    <property type="evidence" value="ECO:0007669"/>
    <property type="project" value="TreeGrafter"/>
</dbReference>
<dbReference type="InterPro" id="IPR015590">
    <property type="entry name" value="Aldehyde_DH_dom"/>
</dbReference>
<reference evidence="13" key="1">
    <citation type="journal article" date="2016" name="Genome Biol. Evol.">
        <title>Comparative 'omics' of the Fusarium fujikuroi species complex highlights differences in genetic potential and metabolite synthesis.</title>
        <authorList>
            <person name="Niehaus E.-M."/>
            <person name="Muensterkoetter M."/>
            <person name="Proctor R.H."/>
            <person name="Brown D.W."/>
            <person name="Sharon A."/>
            <person name="Idan Y."/>
            <person name="Oren-Young L."/>
            <person name="Sieber C.M."/>
            <person name="Novak O."/>
            <person name="Pencik A."/>
            <person name="Tarkowska D."/>
            <person name="Hromadova K."/>
            <person name="Freeman S."/>
            <person name="Maymon M."/>
            <person name="Elazar M."/>
            <person name="Youssef S.A."/>
            <person name="El-Shabrawy E.S.M."/>
            <person name="Shalaby A.B.A."/>
            <person name="Houterman P."/>
            <person name="Brock N.L."/>
            <person name="Burkhardt I."/>
            <person name="Tsavkelova E.A."/>
            <person name="Dickschat J.S."/>
            <person name="Galuszka P."/>
            <person name="Gueldener U."/>
            <person name="Tudzynski B."/>
        </authorList>
    </citation>
    <scope>NUCLEOTIDE SEQUENCE [LARGE SCALE GENOMIC DNA]</scope>
    <source>
        <strain evidence="13">MRC7560</strain>
    </source>
</reference>
<dbReference type="PROSITE" id="PS00687">
    <property type="entry name" value="ALDEHYDE_DEHYDR_GLU"/>
    <property type="match status" value="1"/>
</dbReference>
<keyword evidence="13" id="KW-1185">Reference proteome</keyword>
<proteinExistence type="inferred from homology"/>
<dbReference type="FunFam" id="3.40.605.10:FF:000006">
    <property type="entry name" value="1-pyrroline-5-carboxylate dehydrogenase"/>
    <property type="match status" value="1"/>
</dbReference>
<dbReference type="PANTHER" id="PTHR42862:SF1">
    <property type="entry name" value="DELTA-1-PYRROLINE-5-CARBOXYLATE DEHYDROGENASE 2, ISOFORM A-RELATED"/>
    <property type="match status" value="1"/>
</dbReference>
<feature type="domain" description="Aldehyde dehydrogenase" evidence="11">
    <location>
        <begin position="90"/>
        <end position="552"/>
    </location>
</feature>
<evidence type="ECO:0000256" key="10">
    <source>
        <dbReference type="RuleBase" id="RU366030"/>
    </source>
</evidence>
<dbReference type="SUPFAM" id="SSF53720">
    <property type="entry name" value="ALDH-like"/>
    <property type="match status" value="1"/>
</dbReference>
<dbReference type="InterPro" id="IPR016163">
    <property type="entry name" value="Ald_DH_C"/>
</dbReference>
<evidence type="ECO:0000259" key="11">
    <source>
        <dbReference type="Pfam" id="PF00171"/>
    </source>
</evidence>
<dbReference type="GO" id="GO:0010133">
    <property type="term" value="P:L-proline catabolic process to L-glutamate"/>
    <property type="evidence" value="ECO:0007669"/>
    <property type="project" value="UniProtKB-UniRule"/>
</dbReference>
<dbReference type="InterPro" id="IPR016162">
    <property type="entry name" value="Ald_DH_N"/>
</dbReference>
<evidence type="ECO:0000313" key="13">
    <source>
        <dbReference type="Proteomes" id="UP000184255"/>
    </source>
</evidence>
<protein>
    <recommendedName>
        <fullName evidence="9 10">Multifunctional fusion protein</fullName>
    </recommendedName>
    <domain>
        <recommendedName>
            <fullName evidence="10">Delta-1-pyrroline-5-carboxylate dehydrogenase</fullName>
            <shortName evidence="10">P5C dehydrogenase</shortName>
        </recommendedName>
        <alternativeName>
            <fullName evidence="9">L-glutamate gamma-semialdehyde dehydrogenase</fullName>
        </alternativeName>
    </domain>
    <domain>
        <recommendedName>
            <fullName evidence="9">L-glutamate gamma-semialdehyde dehydrogenase</fullName>
            <ecNumber evidence="9">1.2.1.88</ecNumber>
        </recommendedName>
    </domain>
</protein>
<dbReference type="EMBL" id="FCQH01000002">
    <property type="protein sequence ID" value="CVK87749.1"/>
    <property type="molecule type" value="Genomic_DNA"/>
</dbReference>
<organism evidence="12 13">
    <name type="scientific">Fusarium mangiferae</name>
    <name type="common">Mango malformation disease fungus</name>
    <dbReference type="NCBI Taxonomy" id="192010"/>
    <lineage>
        <taxon>Eukaryota</taxon>
        <taxon>Fungi</taxon>
        <taxon>Dikarya</taxon>
        <taxon>Ascomycota</taxon>
        <taxon>Pezizomycotina</taxon>
        <taxon>Sordariomycetes</taxon>
        <taxon>Hypocreomycetidae</taxon>
        <taxon>Hypocreales</taxon>
        <taxon>Nectriaceae</taxon>
        <taxon>Fusarium</taxon>
        <taxon>Fusarium fujikuroi species complex</taxon>
    </lineage>
</organism>
<evidence type="ECO:0000256" key="1">
    <source>
        <dbReference type="ARBA" id="ARBA00004786"/>
    </source>
</evidence>
<comment type="pathway">
    <text evidence="1 9">Amino-acid degradation; L-proline degradation into L-glutamate; L-glutamate from L-proline: step 2/2.</text>
</comment>
<dbReference type="VEuPathDB" id="FungiDB:FMAN_05379"/>
<dbReference type="InterPro" id="IPR029510">
    <property type="entry name" value="Ald_DH_CS_GLU"/>
</dbReference>
<evidence type="ECO:0000313" key="12">
    <source>
        <dbReference type="EMBL" id="CVK87749.1"/>
    </source>
</evidence>
<keyword evidence="4 9" id="KW-0520">NAD</keyword>
<dbReference type="GeneID" id="65084645"/>
<evidence type="ECO:0000256" key="9">
    <source>
        <dbReference type="RuleBase" id="RU366016"/>
    </source>
</evidence>
<dbReference type="InterPro" id="IPR016161">
    <property type="entry name" value="Ald_DH/histidinol_DH"/>
</dbReference>
<gene>
    <name evidence="12" type="ORF">FMAN_05379</name>
</gene>
<comment type="caution">
    <text evidence="12">The sequence shown here is derived from an EMBL/GenBank/DDBJ whole genome shotgun (WGS) entry which is preliminary data.</text>
</comment>
<dbReference type="FunFam" id="3.40.309.10:FF:000005">
    <property type="entry name" value="1-pyrroline-5-carboxylate dehydrogenase 1"/>
    <property type="match status" value="1"/>
</dbReference>
<evidence type="ECO:0000256" key="4">
    <source>
        <dbReference type="ARBA" id="ARBA00023027"/>
    </source>
</evidence>
<evidence type="ECO:0000256" key="8">
    <source>
        <dbReference type="RuleBase" id="RU003345"/>
    </source>
</evidence>
<dbReference type="InterPro" id="IPR016160">
    <property type="entry name" value="Ald_DH_CS_CYS"/>
</dbReference>